<proteinExistence type="predicted"/>
<evidence type="ECO:0000313" key="3">
    <source>
        <dbReference type="Proteomes" id="UP001237448"/>
    </source>
</evidence>
<keyword evidence="3" id="KW-1185">Reference proteome</keyword>
<feature type="signal peptide" evidence="1">
    <location>
        <begin position="1"/>
        <end position="24"/>
    </location>
</feature>
<accession>A0ABU0FDS7</accession>
<organism evidence="2 3">
    <name type="scientific">Labrys monachus</name>
    <dbReference type="NCBI Taxonomy" id="217067"/>
    <lineage>
        <taxon>Bacteria</taxon>
        <taxon>Pseudomonadati</taxon>
        <taxon>Pseudomonadota</taxon>
        <taxon>Alphaproteobacteria</taxon>
        <taxon>Hyphomicrobiales</taxon>
        <taxon>Xanthobacteraceae</taxon>
        <taxon>Labrys</taxon>
    </lineage>
</organism>
<comment type="caution">
    <text evidence="2">The sequence shown here is derived from an EMBL/GenBank/DDBJ whole genome shotgun (WGS) entry which is preliminary data.</text>
</comment>
<dbReference type="EMBL" id="JAUSVK010000001">
    <property type="protein sequence ID" value="MDQ0392676.1"/>
    <property type="molecule type" value="Genomic_DNA"/>
</dbReference>
<dbReference type="RefSeq" id="WP_307426909.1">
    <property type="nucleotide sequence ID" value="NZ_JAUSVK010000001.1"/>
</dbReference>
<gene>
    <name evidence="2" type="ORF">J3R73_002468</name>
</gene>
<dbReference type="Proteomes" id="UP001237448">
    <property type="component" value="Unassembled WGS sequence"/>
</dbReference>
<name>A0ABU0FDS7_9HYPH</name>
<evidence type="ECO:0000256" key="1">
    <source>
        <dbReference type="SAM" id="SignalP"/>
    </source>
</evidence>
<sequence length="111" mass="12376">MRQSLFAVALAAMPLTLAAQTATAYDFMALGVGTMPCRYWLSTPQLEGEGNAWLLGWWSALNSRNNNHWVGGHTDGFGITMAIRRECREHPDKLLMNAVDAVFHKMESPPR</sequence>
<reference evidence="2 3" key="1">
    <citation type="submission" date="2023-07" db="EMBL/GenBank/DDBJ databases">
        <title>Genomic Encyclopedia of Type Strains, Phase IV (KMG-IV): sequencing the most valuable type-strain genomes for metagenomic binning, comparative biology and taxonomic classification.</title>
        <authorList>
            <person name="Goeker M."/>
        </authorList>
    </citation>
    <scope>NUCLEOTIDE SEQUENCE [LARGE SCALE GENOMIC DNA]</scope>
    <source>
        <strain evidence="2 3">DSM 5896</strain>
    </source>
</reference>
<feature type="chain" id="PRO_5045055678" evidence="1">
    <location>
        <begin position="25"/>
        <end position="111"/>
    </location>
</feature>
<keyword evidence="1" id="KW-0732">Signal</keyword>
<evidence type="ECO:0000313" key="2">
    <source>
        <dbReference type="EMBL" id="MDQ0392676.1"/>
    </source>
</evidence>
<protein>
    <submittedName>
        <fullName evidence="2">Uncharacterized protein</fullName>
    </submittedName>
</protein>